<keyword evidence="3" id="KW-1185">Reference proteome</keyword>
<protein>
    <submittedName>
        <fullName evidence="2">Transcriptional regulator</fullName>
    </submittedName>
</protein>
<dbReference type="InterPro" id="IPR014710">
    <property type="entry name" value="RmlC-like_jellyroll"/>
</dbReference>
<dbReference type="PANTHER" id="PTHR43698:SF1">
    <property type="entry name" value="BLL4564 PROTEIN"/>
    <property type="match status" value="1"/>
</dbReference>
<organism evidence="2 3">
    <name type="scientific">Rothia aeria</name>
    <dbReference type="NCBI Taxonomy" id="172042"/>
    <lineage>
        <taxon>Bacteria</taxon>
        <taxon>Bacillati</taxon>
        <taxon>Actinomycetota</taxon>
        <taxon>Actinomycetes</taxon>
        <taxon>Micrococcales</taxon>
        <taxon>Micrococcaceae</taxon>
        <taxon>Rothia</taxon>
    </lineage>
</organism>
<dbReference type="SUPFAM" id="SSF51182">
    <property type="entry name" value="RmlC-like cupins"/>
    <property type="match status" value="1"/>
</dbReference>
<feature type="domain" description="Cupin type-2" evidence="1">
    <location>
        <begin position="49"/>
        <end position="110"/>
    </location>
</feature>
<dbReference type="InterPro" id="IPR047263">
    <property type="entry name" value="HNL-like_cupin"/>
</dbReference>
<dbReference type="PANTHER" id="PTHR43698">
    <property type="entry name" value="RIBD C-TERMINAL DOMAIN CONTAINING PROTEIN"/>
    <property type="match status" value="1"/>
</dbReference>
<proteinExistence type="predicted"/>
<sequence>MMSKFKTEVTEGIFPLGEVNPVSTAPDMPSSYNYPLVFDPEVSAKVANVSFEPGARTKWHKHVGGYQILLVTAGEGWYQQEGEEPRKLHAGDVAVARNGVKHWHGAAADSWLSHIVVNAGEAVWGDPVTDEEYPDSEKYR</sequence>
<evidence type="ECO:0000313" key="3">
    <source>
        <dbReference type="Proteomes" id="UP000250241"/>
    </source>
</evidence>
<dbReference type="KEGG" id="raj:RA11412_0146"/>
<accession>A0A2Z5QVM3</accession>
<dbReference type="InterPro" id="IPR011051">
    <property type="entry name" value="RmlC_Cupin_sf"/>
</dbReference>
<gene>
    <name evidence="2" type="ORF">RA11412_0146</name>
</gene>
<dbReference type="CDD" id="cd02233">
    <property type="entry name" value="cupin_HNL-like"/>
    <property type="match status" value="1"/>
</dbReference>
<dbReference type="InterPro" id="IPR013096">
    <property type="entry name" value="Cupin_2"/>
</dbReference>
<dbReference type="EMBL" id="AP017895">
    <property type="protein sequence ID" value="BAV86445.1"/>
    <property type="molecule type" value="Genomic_DNA"/>
</dbReference>
<dbReference type="Gene3D" id="2.60.120.10">
    <property type="entry name" value="Jelly Rolls"/>
    <property type="match status" value="1"/>
</dbReference>
<dbReference type="AlphaFoldDB" id="A0A2Z5QVM3"/>
<name>A0A2Z5QVM3_9MICC</name>
<dbReference type="Pfam" id="PF07883">
    <property type="entry name" value="Cupin_2"/>
    <property type="match status" value="1"/>
</dbReference>
<reference evidence="2 3" key="1">
    <citation type="submission" date="2016-10" db="EMBL/GenBank/DDBJ databases">
        <title>Genome sequence of Rothia aeria strain JCM11412.</title>
        <authorList>
            <person name="Nambu T."/>
        </authorList>
    </citation>
    <scope>NUCLEOTIDE SEQUENCE [LARGE SCALE GENOMIC DNA]</scope>
    <source>
        <strain evidence="2 3">JCM 11412</strain>
    </source>
</reference>
<evidence type="ECO:0000259" key="1">
    <source>
        <dbReference type="Pfam" id="PF07883"/>
    </source>
</evidence>
<evidence type="ECO:0000313" key="2">
    <source>
        <dbReference type="EMBL" id="BAV86445.1"/>
    </source>
</evidence>
<dbReference type="Proteomes" id="UP000250241">
    <property type="component" value="Chromosome"/>
</dbReference>